<proteinExistence type="predicted"/>
<dbReference type="GO" id="GO:0004842">
    <property type="term" value="F:ubiquitin-protein transferase activity"/>
    <property type="evidence" value="ECO:0007669"/>
    <property type="project" value="InterPro"/>
</dbReference>
<evidence type="ECO:0000259" key="2">
    <source>
        <dbReference type="PROSITE" id="PS50004"/>
    </source>
</evidence>
<feature type="domain" description="U-box" evidence="4">
    <location>
        <begin position="439"/>
        <end position="512"/>
    </location>
</feature>
<dbReference type="Gene3D" id="3.30.40.10">
    <property type="entry name" value="Zinc/RING finger domain, C3HC4 (zinc finger)"/>
    <property type="match status" value="1"/>
</dbReference>
<feature type="region of interest" description="Disordered" evidence="1">
    <location>
        <begin position="890"/>
        <end position="916"/>
    </location>
</feature>
<evidence type="ECO:0000259" key="3">
    <source>
        <dbReference type="PROSITE" id="PS50181"/>
    </source>
</evidence>
<dbReference type="PANTHER" id="PTHR39741">
    <property type="entry name" value="F-BOX DOMAIN CONTAINING PROTEIN, EXPRESSED"/>
    <property type="match status" value="1"/>
</dbReference>
<dbReference type="InterPro" id="IPR000008">
    <property type="entry name" value="C2_dom"/>
</dbReference>
<dbReference type="InterPro" id="IPR001810">
    <property type="entry name" value="F-box_dom"/>
</dbReference>
<feature type="region of interest" description="Disordered" evidence="1">
    <location>
        <begin position="395"/>
        <end position="439"/>
    </location>
</feature>
<organism evidence="5 6">
    <name type="scientific">Lagenidium giganteum</name>
    <dbReference type="NCBI Taxonomy" id="4803"/>
    <lineage>
        <taxon>Eukaryota</taxon>
        <taxon>Sar</taxon>
        <taxon>Stramenopiles</taxon>
        <taxon>Oomycota</taxon>
        <taxon>Peronosporomycetes</taxon>
        <taxon>Pythiales</taxon>
        <taxon>Pythiaceae</taxon>
    </lineage>
</organism>
<reference evidence="5" key="1">
    <citation type="submission" date="2022-11" db="EMBL/GenBank/DDBJ databases">
        <authorList>
            <person name="Morgan W.R."/>
            <person name="Tartar A."/>
        </authorList>
    </citation>
    <scope>NUCLEOTIDE SEQUENCE</scope>
    <source>
        <strain evidence="5">ARSEF 373</strain>
    </source>
</reference>
<dbReference type="PROSITE" id="PS50181">
    <property type="entry name" value="FBOX"/>
    <property type="match status" value="1"/>
</dbReference>
<dbReference type="PROSITE" id="PS51698">
    <property type="entry name" value="U_BOX"/>
    <property type="match status" value="1"/>
</dbReference>
<accession>A0AAV2YNE0</accession>
<evidence type="ECO:0000259" key="4">
    <source>
        <dbReference type="PROSITE" id="PS51698"/>
    </source>
</evidence>
<sequence>MPPLVTKDSSNTAGCLRMEIVSARNLPAAILGSLLKWTPSYSNPFVVLKLARAQFVTSVKDKTLNPTWKELGILPVPLPSDHDLAQTWNITGTTGGNTSPSSTKRAVPERLQYQPCIPELLLQVYHRADANIAAVGTTALPAEGDKLIGAAVVPLLPCLLSSTSSHRAWYSLVDEDTQDAGQIQLAMHYDVGGMEPMKGDFVRLTGFGGVDYYSKLLNASARLEVLEVFQDQVLAQCRSIEGWPLAFEMHRNLLHVVRRPSILREAGTQLRGQVARVYDSQLLTRAEHVWDALPETQRVQLLHAYQFTLFSGHVVYDLVTRSVRETFTHGVQAGVQECLCNSGDAFVRVKDEFWRVVWTARAPVSGSQLTSAHDAALGLHGPQSSRGRIVRAFSGEADKTEPDDSVDDSNHSDESNDDNDSDSDHSVDTAAGGADDDSSCPEQLICPITGCPMTDPVVAADGHTYERDAILQWFATSTKSPMTGMVMPTTQVFPNFTLRKLSEEFIRARQASPVLVSLVSTVLVAAHLRAIIAPIILKKKTEHGAADGAASRPTQTINRADGSTPLMLDVTMDMDVQQNDEAPLLTELPSDVLAAIARFLDCHGLLALELTAFRPWHILQETDVWKVLALRSVVPVDERKLSNWKQLACIANQQCHEDAKLLRGVRDYSSADRASESPENTLAMSRCWSEIQLYHGRMSTVLDFADEMLDATTHNMTLGERIQLKCGCSRGHSCYWSSSSSTTPDATEFIEYHVSGPCVVQYVQLLPYRVFWHPRSPTYAPRRVSFEFFHDTTEDDSNPAHVRQPLTKPFYVSPSFDVANDMVLQTFQLPSKVYFHDTRGVIRLRLMGRHQAQTFDVPDWMQATPDDRLPKYYCCLSYVNAVGAFCPPRSRAGKASRDSTGWTAHTSSHRQIANNQHEGPVVQQISAFATLSQYMSTYYERLVDDRVS</sequence>
<dbReference type="InterPro" id="IPR003613">
    <property type="entry name" value="Ubox_domain"/>
</dbReference>
<dbReference type="InterPro" id="IPR035892">
    <property type="entry name" value="C2_domain_sf"/>
</dbReference>
<dbReference type="CDD" id="cd16655">
    <property type="entry name" value="RING-Ubox_WDSUB1-like"/>
    <property type="match status" value="1"/>
</dbReference>
<dbReference type="SMART" id="SM00504">
    <property type="entry name" value="Ubox"/>
    <property type="match status" value="1"/>
</dbReference>
<dbReference type="SMART" id="SM00239">
    <property type="entry name" value="C2"/>
    <property type="match status" value="1"/>
</dbReference>
<dbReference type="SUPFAM" id="SSF57850">
    <property type="entry name" value="RING/U-box"/>
    <property type="match status" value="1"/>
</dbReference>
<dbReference type="PROSITE" id="PS50004">
    <property type="entry name" value="C2"/>
    <property type="match status" value="1"/>
</dbReference>
<dbReference type="AlphaFoldDB" id="A0AAV2YNE0"/>
<gene>
    <name evidence="5" type="ORF">N0F65_000618</name>
</gene>
<dbReference type="GO" id="GO:0016567">
    <property type="term" value="P:protein ubiquitination"/>
    <property type="evidence" value="ECO:0007669"/>
    <property type="project" value="InterPro"/>
</dbReference>
<comment type="caution">
    <text evidence="5">The sequence shown here is derived from an EMBL/GenBank/DDBJ whole genome shotgun (WGS) entry which is preliminary data.</text>
</comment>
<evidence type="ECO:0008006" key="7">
    <source>
        <dbReference type="Google" id="ProtNLM"/>
    </source>
</evidence>
<feature type="compositionally biased region" description="Polar residues" evidence="1">
    <location>
        <begin position="898"/>
        <end position="916"/>
    </location>
</feature>
<dbReference type="Gene3D" id="2.60.40.150">
    <property type="entry name" value="C2 domain"/>
    <property type="match status" value="1"/>
</dbReference>
<dbReference type="InterPro" id="IPR055336">
    <property type="entry name" value="At4g00755-like"/>
</dbReference>
<feature type="domain" description="F-box" evidence="3">
    <location>
        <begin position="582"/>
        <end position="628"/>
    </location>
</feature>
<reference evidence="5" key="2">
    <citation type="journal article" date="2023" name="Microbiol Resour">
        <title>Decontamination and Annotation of the Draft Genome Sequence of the Oomycete Lagenidium giganteum ARSEF 373.</title>
        <authorList>
            <person name="Morgan W.R."/>
            <person name="Tartar A."/>
        </authorList>
    </citation>
    <scope>NUCLEOTIDE SEQUENCE</scope>
    <source>
        <strain evidence="5">ARSEF 373</strain>
    </source>
</reference>
<evidence type="ECO:0000256" key="1">
    <source>
        <dbReference type="SAM" id="MobiDB-lite"/>
    </source>
</evidence>
<dbReference type="Proteomes" id="UP001146120">
    <property type="component" value="Unassembled WGS sequence"/>
</dbReference>
<feature type="compositionally biased region" description="Basic and acidic residues" evidence="1">
    <location>
        <begin position="396"/>
        <end position="414"/>
    </location>
</feature>
<dbReference type="SUPFAM" id="SSF49562">
    <property type="entry name" value="C2 domain (Calcium/lipid-binding domain, CaLB)"/>
    <property type="match status" value="1"/>
</dbReference>
<feature type="domain" description="C2" evidence="2">
    <location>
        <begin position="1"/>
        <end position="170"/>
    </location>
</feature>
<dbReference type="Pfam" id="PF00168">
    <property type="entry name" value="C2"/>
    <property type="match status" value="1"/>
</dbReference>
<evidence type="ECO:0000313" key="5">
    <source>
        <dbReference type="EMBL" id="DAZ94986.1"/>
    </source>
</evidence>
<dbReference type="EMBL" id="DAKRPA010000223">
    <property type="protein sequence ID" value="DAZ94986.1"/>
    <property type="molecule type" value="Genomic_DNA"/>
</dbReference>
<evidence type="ECO:0000313" key="6">
    <source>
        <dbReference type="Proteomes" id="UP001146120"/>
    </source>
</evidence>
<keyword evidence="6" id="KW-1185">Reference proteome</keyword>
<protein>
    <recommendedName>
        <fullName evidence="7">U-box domain-containing protein</fullName>
    </recommendedName>
</protein>
<dbReference type="PANTHER" id="PTHR39741:SF2">
    <property type="entry name" value="F-BOX DOMAIN-CONTAINING PROTEIN"/>
    <property type="match status" value="1"/>
</dbReference>
<name>A0AAV2YNE0_9STRA</name>
<dbReference type="CDD" id="cd00030">
    <property type="entry name" value="C2"/>
    <property type="match status" value="1"/>
</dbReference>
<dbReference type="Pfam" id="PF04564">
    <property type="entry name" value="U-box"/>
    <property type="match status" value="1"/>
</dbReference>
<dbReference type="InterPro" id="IPR013083">
    <property type="entry name" value="Znf_RING/FYVE/PHD"/>
</dbReference>